<dbReference type="PRINTS" id="PR00344">
    <property type="entry name" value="BCTRLSENSOR"/>
</dbReference>
<keyword evidence="21" id="KW-1185">Reference proteome</keyword>
<dbReference type="AlphaFoldDB" id="A0A6V8N9F0"/>
<evidence type="ECO:0000313" key="21">
    <source>
        <dbReference type="Proteomes" id="UP000587586"/>
    </source>
</evidence>
<dbReference type="Gene3D" id="1.10.287.130">
    <property type="match status" value="1"/>
</dbReference>
<evidence type="ECO:0000256" key="13">
    <source>
        <dbReference type="ARBA" id="ARBA00023012"/>
    </source>
</evidence>
<gene>
    <name evidence="20" type="primary">phoR</name>
    <name evidence="20" type="ORF">GMLC_26390</name>
</gene>
<dbReference type="SUPFAM" id="SSF55785">
    <property type="entry name" value="PYP-like sensor domain (PAS domain)"/>
    <property type="match status" value="1"/>
</dbReference>
<dbReference type="SMART" id="SM00387">
    <property type="entry name" value="HATPase_c"/>
    <property type="match status" value="1"/>
</dbReference>
<evidence type="ECO:0000256" key="3">
    <source>
        <dbReference type="ARBA" id="ARBA00004236"/>
    </source>
</evidence>
<evidence type="ECO:0000256" key="16">
    <source>
        <dbReference type="SAM" id="Phobius"/>
    </source>
</evidence>
<keyword evidence="8 16" id="KW-0812">Transmembrane</keyword>
<dbReference type="InterPro" id="IPR005467">
    <property type="entry name" value="His_kinase_dom"/>
</dbReference>
<dbReference type="PROSITE" id="PS50885">
    <property type="entry name" value="HAMP"/>
    <property type="match status" value="1"/>
</dbReference>
<evidence type="ECO:0000259" key="18">
    <source>
        <dbReference type="PROSITE" id="PS50112"/>
    </source>
</evidence>
<dbReference type="SUPFAM" id="SSF158472">
    <property type="entry name" value="HAMP domain-like"/>
    <property type="match status" value="1"/>
</dbReference>
<dbReference type="InterPro" id="IPR003660">
    <property type="entry name" value="HAMP_dom"/>
</dbReference>
<dbReference type="Gene3D" id="6.10.340.10">
    <property type="match status" value="1"/>
</dbReference>
<dbReference type="FunFam" id="1.10.287.130:FF:000008">
    <property type="entry name" value="Two-component sensor histidine kinase"/>
    <property type="match status" value="1"/>
</dbReference>
<evidence type="ECO:0000256" key="1">
    <source>
        <dbReference type="ARBA" id="ARBA00000085"/>
    </source>
</evidence>
<comment type="subcellular location">
    <subcellularLocation>
        <location evidence="3">Cell membrane</location>
    </subcellularLocation>
    <subcellularLocation>
        <location evidence="2">Membrane</location>
        <topology evidence="2">Multi-pass membrane protein</topology>
    </subcellularLocation>
</comment>
<evidence type="ECO:0000256" key="11">
    <source>
        <dbReference type="ARBA" id="ARBA00022840"/>
    </source>
</evidence>
<accession>A0A6V8N9F0</accession>
<evidence type="ECO:0000256" key="15">
    <source>
        <dbReference type="SAM" id="Coils"/>
    </source>
</evidence>
<evidence type="ECO:0000256" key="2">
    <source>
        <dbReference type="ARBA" id="ARBA00004141"/>
    </source>
</evidence>
<dbReference type="PROSITE" id="PS50112">
    <property type="entry name" value="PAS"/>
    <property type="match status" value="1"/>
</dbReference>
<feature type="domain" description="PAS" evidence="18">
    <location>
        <begin position="245"/>
        <end position="281"/>
    </location>
</feature>
<evidence type="ECO:0000256" key="8">
    <source>
        <dbReference type="ARBA" id="ARBA00022692"/>
    </source>
</evidence>
<dbReference type="Pfam" id="PF00672">
    <property type="entry name" value="HAMP"/>
    <property type="match status" value="1"/>
</dbReference>
<dbReference type="Pfam" id="PF00512">
    <property type="entry name" value="HisKA"/>
    <property type="match status" value="1"/>
</dbReference>
<dbReference type="SUPFAM" id="SSF47384">
    <property type="entry name" value="Homodimeric domain of signal transducing histidine kinase"/>
    <property type="match status" value="1"/>
</dbReference>
<keyword evidence="10 20" id="KW-0418">Kinase</keyword>
<evidence type="ECO:0000256" key="14">
    <source>
        <dbReference type="ARBA" id="ARBA00023136"/>
    </source>
</evidence>
<dbReference type="NCBIfam" id="NF046044">
    <property type="entry name" value="PnpS"/>
    <property type="match status" value="1"/>
</dbReference>
<comment type="catalytic activity">
    <reaction evidence="1">
        <text>ATP + protein L-histidine = ADP + protein N-phospho-L-histidine.</text>
        <dbReference type="EC" id="2.7.13.3"/>
    </reaction>
</comment>
<dbReference type="InterPro" id="IPR000014">
    <property type="entry name" value="PAS"/>
</dbReference>
<keyword evidence="15" id="KW-0175">Coiled coil</keyword>
<feature type="transmembrane region" description="Helical" evidence="16">
    <location>
        <begin position="12"/>
        <end position="32"/>
    </location>
</feature>
<dbReference type="EMBL" id="BLXZ01000005">
    <property type="protein sequence ID" value="GFO69060.1"/>
    <property type="molecule type" value="Genomic_DNA"/>
</dbReference>
<dbReference type="Pfam" id="PF02518">
    <property type="entry name" value="HATPase_c"/>
    <property type="match status" value="1"/>
</dbReference>
<feature type="coiled-coil region" evidence="15">
    <location>
        <begin position="225"/>
        <end position="252"/>
    </location>
</feature>
<keyword evidence="14 16" id="KW-0472">Membrane</keyword>
<dbReference type="PANTHER" id="PTHR42878:SF7">
    <property type="entry name" value="SENSOR HISTIDINE KINASE GLRK"/>
    <property type="match status" value="1"/>
</dbReference>
<dbReference type="PANTHER" id="PTHR42878">
    <property type="entry name" value="TWO-COMPONENT HISTIDINE KINASE"/>
    <property type="match status" value="1"/>
</dbReference>
<dbReference type="GO" id="GO:0030295">
    <property type="term" value="F:protein kinase activator activity"/>
    <property type="evidence" value="ECO:0007669"/>
    <property type="project" value="TreeGrafter"/>
</dbReference>
<dbReference type="GO" id="GO:0006355">
    <property type="term" value="P:regulation of DNA-templated transcription"/>
    <property type="evidence" value="ECO:0007669"/>
    <property type="project" value="InterPro"/>
</dbReference>
<dbReference type="SMART" id="SM00091">
    <property type="entry name" value="PAS"/>
    <property type="match status" value="1"/>
</dbReference>
<dbReference type="InterPro" id="IPR003661">
    <property type="entry name" value="HisK_dim/P_dom"/>
</dbReference>
<evidence type="ECO:0000256" key="4">
    <source>
        <dbReference type="ARBA" id="ARBA00012438"/>
    </source>
</evidence>
<keyword evidence="12 16" id="KW-1133">Transmembrane helix</keyword>
<dbReference type="InterPro" id="IPR013767">
    <property type="entry name" value="PAS_fold"/>
</dbReference>
<dbReference type="GO" id="GO:0000155">
    <property type="term" value="F:phosphorelay sensor kinase activity"/>
    <property type="evidence" value="ECO:0007669"/>
    <property type="project" value="InterPro"/>
</dbReference>
<dbReference type="InterPro" id="IPR035965">
    <property type="entry name" value="PAS-like_dom_sf"/>
</dbReference>
<feature type="domain" description="Histidine kinase" evidence="17">
    <location>
        <begin position="365"/>
        <end position="584"/>
    </location>
</feature>
<dbReference type="CDD" id="cd06225">
    <property type="entry name" value="HAMP"/>
    <property type="match status" value="1"/>
</dbReference>
<comment type="caution">
    <text evidence="20">The sequence shown here is derived from an EMBL/GenBank/DDBJ whole genome shotgun (WGS) entry which is preliminary data.</text>
</comment>
<dbReference type="GO" id="GO:0007234">
    <property type="term" value="P:osmosensory signaling via phosphorelay pathway"/>
    <property type="evidence" value="ECO:0007669"/>
    <property type="project" value="TreeGrafter"/>
</dbReference>
<dbReference type="Gene3D" id="3.30.450.20">
    <property type="entry name" value="PAS domain"/>
    <property type="match status" value="2"/>
</dbReference>
<dbReference type="InterPro" id="IPR003594">
    <property type="entry name" value="HATPase_dom"/>
</dbReference>
<dbReference type="CDD" id="cd00130">
    <property type="entry name" value="PAS"/>
    <property type="match status" value="1"/>
</dbReference>
<feature type="domain" description="HAMP" evidence="19">
    <location>
        <begin position="188"/>
        <end position="240"/>
    </location>
</feature>
<evidence type="ECO:0000259" key="19">
    <source>
        <dbReference type="PROSITE" id="PS50885"/>
    </source>
</evidence>
<evidence type="ECO:0000256" key="9">
    <source>
        <dbReference type="ARBA" id="ARBA00022741"/>
    </source>
</evidence>
<keyword evidence="11" id="KW-0067">ATP-binding</keyword>
<evidence type="ECO:0000256" key="10">
    <source>
        <dbReference type="ARBA" id="ARBA00022777"/>
    </source>
</evidence>
<dbReference type="PROSITE" id="PS50109">
    <property type="entry name" value="HIS_KIN"/>
    <property type="match status" value="1"/>
</dbReference>
<dbReference type="Pfam" id="PF00989">
    <property type="entry name" value="PAS"/>
    <property type="match status" value="1"/>
</dbReference>
<dbReference type="SUPFAM" id="SSF55874">
    <property type="entry name" value="ATPase domain of HSP90 chaperone/DNA topoisomerase II/histidine kinase"/>
    <property type="match status" value="1"/>
</dbReference>
<name>A0A6V8N9F0_9BACT</name>
<dbReference type="GO" id="GO:0000156">
    <property type="term" value="F:phosphorelay response regulator activity"/>
    <property type="evidence" value="ECO:0007669"/>
    <property type="project" value="TreeGrafter"/>
</dbReference>
<dbReference type="InterPro" id="IPR004358">
    <property type="entry name" value="Sig_transdc_His_kin-like_C"/>
</dbReference>
<dbReference type="GO" id="GO:0005524">
    <property type="term" value="F:ATP binding"/>
    <property type="evidence" value="ECO:0007669"/>
    <property type="project" value="UniProtKB-KW"/>
</dbReference>
<keyword evidence="6" id="KW-0597">Phosphoprotein</keyword>
<evidence type="ECO:0000313" key="20">
    <source>
        <dbReference type="EMBL" id="GFO69060.1"/>
    </source>
</evidence>
<keyword evidence="13" id="KW-0902">Two-component regulatory system</keyword>
<dbReference type="EC" id="2.7.13.3" evidence="4"/>
<dbReference type="FunFam" id="3.30.565.10:FF:000006">
    <property type="entry name" value="Sensor histidine kinase WalK"/>
    <property type="match status" value="1"/>
</dbReference>
<sequence>MKGTFRLKLMASYLFLVLFLGAGLYVYLSITLERSLVSGIRDHLKDQAQVAALMAAKEIQDPRRDAPQLTQAVARVVRARVTVIAPDGQVLGDSQVQPAELPLLENHANRPEVRDALAEGSGSAIRYSATLHTDMLYLAVPFANHGVIRLALPLSEVEKTRHGLKQSLAAAFAVAVFLSLILSYLLSHLTSRTLRGIAATAGRIGRGEPGVRFPVQSADELGELAQVMNEMAQRIETQMERISSEKNRLDAILSGMGEGVMVTDAEAVITLVNPAFGALFGSDASVQGRKLIEISRHPDLYAACREVLSERRERHQEITLSGGKSTRVHWVPLVNAGELRGVVAVFHDISALKRVEKIRRDFVANVSHELRTPVTVIKGYAETLLTGALADDPQRSQHFLTIIDNHASRLSTLIADLLALSELESGDNLLKLESVRLESAVRQSLQLLELKAEEKALVMRCEGLGQVLPVFADRKRLDQVLMNLLDNAIKYSKIGGTVTVSAREVEDQVQIEVRDTGIGIPESDLPRLFERFYRVDEARSRERGGTGLGLSIVKHIVQAHGGSVAVTSTLGEGATFSFTLPTAERLP</sequence>
<dbReference type="CDD" id="cd00075">
    <property type="entry name" value="HATPase"/>
    <property type="match status" value="1"/>
</dbReference>
<dbReference type="RefSeq" id="WP_183361623.1">
    <property type="nucleotide sequence ID" value="NZ_BLXZ01000005.1"/>
</dbReference>
<protein>
    <recommendedName>
        <fullName evidence="4">histidine kinase</fullName>
        <ecNumber evidence="4">2.7.13.3</ecNumber>
    </recommendedName>
</protein>
<dbReference type="CDD" id="cd00082">
    <property type="entry name" value="HisKA"/>
    <property type="match status" value="1"/>
</dbReference>
<keyword evidence="7" id="KW-0808">Transferase</keyword>
<dbReference type="Gene3D" id="3.30.565.10">
    <property type="entry name" value="Histidine kinase-like ATPase, C-terminal domain"/>
    <property type="match status" value="1"/>
</dbReference>
<dbReference type="SMART" id="SM00304">
    <property type="entry name" value="HAMP"/>
    <property type="match status" value="1"/>
</dbReference>
<dbReference type="NCBIfam" id="TIGR00229">
    <property type="entry name" value="sensory_box"/>
    <property type="match status" value="1"/>
</dbReference>
<feature type="transmembrane region" description="Helical" evidence="16">
    <location>
        <begin position="168"/>
        <end position="186"/>
    </location>
</feature>
<evidence type="ECO:0000256" key="6">
    <source>
        <dbReference type="ARBA" id="ARBA00022553"/>
    </source>
</evidence>
<dbReference type="SMART" id="SM00388">
    <property type="entry name" value="HisKA"/>
    <property type="match status" value="1"/>
</dbReference>
<dbReference type="Proteomes" id="UP000587586">
    <property type="component" value="Unassembled WGS sequence"/>
</dbReference>
<reference evidence="21" key="1">
    <citation type="submission" date="2020-06" db="EMBL/GenBank/DDBJ databases">
        <title>Draft genomic sequecing of Geomonas sp. Red745.</title>
        <authorList>
            <person name="Itoh H."/>
            <person name="Xu Z.X."/>
            <person name="Ushijima N."/>
            <person name="Masuda Y."/>
            <person name="Shiratori Y."/>
            <person name="Senoo K."/>
        </authorList>
    </citation>
    <scope>NUCLEOTIDE SEQUENCE [LARGE SCALE GENOMIC DNA]</scope>
    <source>
        <strain evidence="21">Red745</strain>
    </source>
</reference>
<evidence type="ECO:0000256" key="12">
    <source>
        <dbReference type="ARBA" id="ARBA00022989"/>
    </source>
</evidence>
<keyword evidence="5" id="KW-1003">Cell membrane</keyword>
<keyword evidence="9" id="KW-0547">Nucleotide-binding</keyword>
<dbReference type="InterPro" id="IPR036097">
    <property type="entry name" value="HisK_dim/P_sf"/>
</dbReference>
<proteinExistence type="predicted"/>
<evidence type="ECO:0000259" key="17">
    <source>
        <dbReference type="PROSITE" id="PS50109"/>
    </source>
</evidence>
<evidence type="ECO:0000256" key="7">
    <source>
        <dbReference type="ARBA" id="ARBA00022679"/>
    </source>
</evidence>
<dbReference type="GO" id="GO:0005886">
    <property type="term" value="C:plasma membrane"/>
    <property type="evidence" value="ECO:0007669"/>
    <property type="project" value="UniProtKB-SubCell"/>
</dbReference>
<dbReference type="InterPro" id="IPR050351">
    <property type="entry name" value="BphY/WalK/GraS-like"/>
</dbReference>
<organism evidence="20 21">
    <name type="scientific">Geomonas limicola</name>
    <dbReference type="NCBI Taxonomy" id="2740186"/>
    <lineage>
        <taxon>Bacteria</taxon>
        <taxon>Pseudomonadati</taxon>
        <taxon>Thermodesulfobacteriota</taxon>
        <taxon>Desulfuromonadia</taxon>
        <taxon>Geobacterales</taxon>
        <taxon>Geobacteraceae</taxon>
        <taxon>Geomonas</taxon>
    </lineage>
</organism>
<dbReference type="InterPro" id="IPR036890">
    <property type="entry name" value="HATPase_C_sf"/>
</dbReference>
<evidence type="ECO:0000256" key="5">
    <source>
        <dbReference type="ARBA" id="ARBA00022475"/>
    </source>
</evidence>